<proteinExistence type="predicted"/>
<name>A0ABT4ICI1_9ACTO</name>
<feature type="domain" description="SIS" evidence="3">
    <location>
        <begin position="143"/>
        <end position="281"/>
    </location>
</feature>
<sequence>MEPRTGSTDSAGGAGTPPDAPFLDRLASARLTARERDVARFYEDSLPSAALLNLEEVCRGVGVSSATVARFARKLGYADFRSMSRSLRAGIRQDLSLPVDRLRRLDDGEDRAPESVLAHRIHLAQASLSASLASIDDSAFARACDLVADDDRPLYLGAVASGQPLLHHFFLLLAYLRRGVTLLDGTDRWAHAAAGIGADSVVLAAAFDRSPAPVEGLLRLARRREATSILLTNRRTGALPPLADILLTTTSPAQDAMFRTRAATLVVLEALLDAVAVRRPSGQPRRGGRAEAIEEAFALFGGYLSS</sequence>
<evidence type="ECO:0000259" key="3">
    <source>
        <dbReference type="PROSITE" id="PS51464"/>
    </source>
</evidence>
<dbReference type="InterPro" id="IPR046348">
    <property type="entry name" value="SIS_dom_sf"/>
</dbReference>
<dbReference type="PROSITE" id="PS51071">
    <property type="entry name" value="HTH_RPIR"/>
    <property type="match status" value="1"/>
</dbReference>
<evidence type="ECO:0000313" key="4">
    <source>
        <dbReference type="EMBL" id="MCZ0859451.1"/>
    </source>
</evidence>
<evidence type="ECO:0000313" key="5">
    <source>
        <dbReference type="Proteomes" id="UP001072034"/>
    </source>
</evidence>
<dbReference type="Gene3D" id="1.10.10.10">
    <property type="entry name" value="Winged helix-like DNA-binding domain superfamily/Winged helix DNA-binding domain"/>
    <property type="match status" value="1"/>
</dbReference>
<protein>
    <submittedName>
        <fullName evidence="4">MurR/RpiR family transcriptional regulator</fullName>
    </submittedName>
</protein>
<dbReference type="Proteomes" id="UP001072034">
    <property type="component" value="Unassembled WGS sequence"/>
</dbReference>
<dbReference type="PROSITE" id="PS51464">
    <property type="entry name" value="SIS"/>
    <property type="match status" value="1"/>
</dbReference>
<evidence type="ECO:0000256" key="1">
    <source>
        <dbReference type="SAM" id="MobiDB-lite"/>
    </source>
</evidence>
<dbReference type="PANTHER" id="PTHR30514">
    <property type="entry name" value="GLUCOKINASE"/>
    <property type="match status" value="1"/>
</dbReference>
<dbReference type="PANTHER" id="PTHR30514:SF18">
    <property type="entry name" value="RPIR-FAMILY TRANSCRIPTIONAL REGULATOR"/>
    <property type="match status" value="1"/>
</dbReference>
<dbReference type="InterPro" id="IPR009057">
    <property type="entry name" value="Homeodomain-like_sf"/>
</dbReference>
<dbReference type="InterPro" id="IPR047640">
    <property type="entry name" value="RpiR-like"/>
</dbReference>
<dbReference type="InterPro" id="IPR001347">
    <property type="entry name" value="SIS_dom"/>
</dbReference>
<feature type="domain" description="HTH rpiR-type" evidence="2">
    <location>
        <begin position="18"/>
        <end position="94"/>
    </location>
</feature>
<feature type="compositionally biased region" description="Low complexity" evidence="1">
    <location>
        <begin position="1"/>
        <end position="11"/>
    </location>
</feature>
<dbReference type="Gene3D" id="3.40.50.10490">
    <property type="entry name" value="Glucose-6-phosphate isomerase like protein, domain 1"/>
    <property type="match status" value="1"/>
</dbReference>
<dbReference type="InterPro" id="IPR036388">
    <property type="entry name" value="WH-like_DNA-bd_sf"/>
</dbReference>
<gene>
    <name evidence="4" type="ORF">OHJ16_15560</name>
</gene>
<evidence type="ECO:0000259" key="2">
    <source>
        <dbReference type="PROSITE" id="PS51071"/>
    </source>
</evidence>
<feature type="region of interest" description="Disordered" evidence="1">
    <location>
        <begin position="1"/>
        <end position="22"/>
    </location>
</feature>
<dbReference type="Pfam" id="PF01380">
    <property type="entry name" value="SIS"/>
    <property type="match status" value="1"/>
</dbReference>
<dbReference type="SUPFAM" id="SSF53697">
    <property type="entry name" value="SIS domain"/>
    <property type="match status" value="1"/>
</dbReference>
<dbReference type="InterPro" id="IPR000281">
    <property type="entry name" value="HTH_RpiR"/>
</dbReference>
<dbReference type="RefSeq" id="WP_052375131.1">
    <property type="nucleotide sequence ID" value="NZ_JAPTMY010000054.1"/>
</dbReference>
<reference evidence="4" key="1">
    <citation type="submission" date="2022-10" db="EMBL/GenBank/DDBJ databases">
        <title>Genome sequence of Actinomyces israelii ATCC 10048.</title>
        <authorList>
            <person name="Watt R.M."/>
            <person name="Tong W.M."/>
        </authorList>
    </citation>
    <scope>NUCLEOTIDE SEQUENCE</scope>
    <source>
        <strain evidence="4">ATCC 10048</strain>
    </source>
</reference>
<accession>A0ABT4ICI1</accession>
<dbReference type="SUPFAM" id="SSF46689">
    <property type="entry name" value="Homeodomain-like"/>
    <property type="match status" value="1"/>
</dbReference>
<dbReference type="EMBL" id="JAPTMY010000054">
    <property type="protein sequence ID" value="MCZ0859451.1"/>
    <property type="molecule type" value="Genomic_DNA"/>
</dbReference>
<keyword evidence="5" id="KW-1185">Reference proteome</keyword>
<organism evidence="4 5">
    <name type="scientific">Actinomyces israelii</name>
    <dbReference type="NCBI Taxonomy" id="1659"/>
    <lineage>
        <taxon>Bacteria</taxon>
        <taxon>Bacillati</taxon>
        <taxon>Actinomycetota</taxon>
        <taxon>Actinomycetes</taxon>
        <taxon>Actinomycetales</taxon>
        <taxon>Actinomycetaceae</taxon>
        <taxon>Actinomyces</taxon>
    </lineage>
</organism>
<comment type="caution">
    <text evidence="4">The sequence shown here is derived from an EMBL/GenBank/DDBJ whole genome shotgun (WGS) entry which is preliminary data.</text>
</comment>